<dbReference type="Proteomes" id="UP000190037">
    <property type="component" value="Unassembled WGS sequence"/>
</dbReference>
<dbReference type="PANTHER" id="PTHR43433:SF5">
    <property type="entry name" value="AB HYDROLASE-1 DOMAIN-CONTAINING PROTEIN"/>
    <property type="match status" value="1"/>
</dbReference>
<reference evidence="2 3" key="1">
    <citation type="submission" date="2017-03" db="EMBL/GenBank/DDBJ databases">
        <title>Draft genome sequence of Streptomyces scabrisporus NF3, endophyte isolated from Amphipterygium adstringens.</title>
        <authorList>
            <person name="Vazquez M."/>
            <person name="Ceapa C.D."/>
            <person name="Rodriguez Luna D."/>
            <person name="Sanchez Esquivel S."/>
        </authorList>
    </citation>
    <scope>NUCLEOTIDE SEQUENCE [LARGE SCALE GENOMIC DNA]</scope>
    <source>
        <strain evidence="2 3">NF3</strain>
    </source>
</reference>
<dbReference type="InterPro" id="IPR029058">
    <property type="entry name" value="AB_hydrolase_fold"/>
</dbReference>
<organism evidence="2 3">
    <name type="scientific">Embleya scabrispora</name>
    <dbReference type="NCBI Taxonomy" id="159449"/>
    <lineage>
        <taxon>Bacteria</taxon>
        <taxon>Bacillati</taxon>
        <taxon>Actinomycetota</taxon>
        <taxon>Actinomycetes</taxon>
        <taxon>Kitasatosporales</taxon>
        <taxon>Streptomycetaceae</taxon>
        <taxon>Embleya</taxon>
    </lineage>
</organism>
<dbReference type="RefSeq" id="WP_078974122.1">
    <property type="nucleotide sequence ID" value="NZ_MWQN01000001.1"/>
</dbReference>
<gene>
    <name evidence="2" type="ORF">B4N89_01850</name>
</gene>
<dbReference type="EMBL" id="MWQN01000001">
    <property type="protein sequence ID" value="OPC79852.1"/>
    <property type="molecule type" value="Genomic_DNA"/>
</dbReference>
<evidence type="ECO:0000313" key="3">
    <source>
        <dbReference type="Proteomes" id="UP000190037"/>
    </source>
</evidence>
<dbReference type="AlphaFoldDB" id="A0A1T3NT45"/>
<dbReference type="Gene3D" id="3.40.50.1820">
    <property type="entry name" value="alpha/beta hydrolase"/>
    <property type="match status" value="1"/>
</dbReference>
<evidence type="ECO:0000259" key="1">
    <source>
        <dbReference type="Pfam" id="PF00561"/>
    </source>
</evidence>
<dbReference type="InterPro" id="IPR050471">
    <property type="entry name" value="AB_hydrolase"/>
</dbReference>
<dbReference type="GO" id="GO:0046503">
    <property type="term" value="P:glycerolipid catabolic process"/>
    <property type="evidence" value="ECO:0007669"/>
    <property type="project" value="TreeGrafter"/>
</dbReference>
<evidence type="ECO:0000313" key="2">
    <source>
        <dbReference type="EMBL" id="OPC79852.1"/>
    </source>
</evidence>
<sequence length="270" mass="29711">MDSATLAVPGAELYYQVHGSGPVLLLISGGNADTGLYTTLAERLAAHHTVVTYDRRGNSHSRLTEPPTEQRIEEHADDAHRLLAALTDEPATVFGNGTGATIGLDLLARHPRQVRLLVAHEPFLPGVLPDAKYWRETFDEIHDLFLRSGREAATEELIRLFDVSVPTVEPAELSDSAREMLDRVFANVDFNLAYEIRSFSRYEPDLAALRGAPLRLVAGDEGAHTPLYRTAAVLAERLDLSLAEFPADHVGHIMRPDEFADALFEVLDVA</sequence>
<comment type="caution">
    <text evidence="2">The sequence shown here is derived from an EMBL/GenBank/DDBJ whole genome shotgun (WGS) entry which is preliminary data.</text>
</comment>
<dbReference type="STRING" id="159449.B4N89_01850"/>
<dbReference type="Pfam" id="PF00561">
    <property type="entry name" value="Abhydrolase_1"/>
    <property type="match status" value="1"/>
</dbReference>
<dbReference type="OrthoDB" id="3210164at2"/>
<keyword evidence="3" id="KW-1185">Reference proteome</keyword>
<protein>
    <recommendedName>
        <fullName evidence="1">AB hydrolase-1 domain-containing protein</fullName>
    </recommendedName>
</protein>
<proteinExistence type="predicted"/>
<name>A0A1T3NT45_9ACTN</name>
<dbReference type="GO" id="GO:0004806">
    <property type="term" value="F:triacylglycerol lipase activity"/>
    <property type="evidence" value="ECO:0007669"/>
    <property type="project" value="TreeGrafter"/>
</dbReference>
<dbReference type="SUPFAM" id="SSF53474">
    <property type="entry name" value="alpha/beta-Hydrolases"/>
    <property type="match status" value="1"/>
</dbReference>
<accession>A0A1T3NT45</accession>
<dbReference type="PANTHER" id="PTHR43433">
    <property type="entry name" value="HYDROLASE, ALPHA/BETA FOLD FAMILY PROTEIN"/>
    <property type="match status" value="1"/>
</dbReference>
<dbReference type="InterPro" id="IPR000073">
    <property type="entry name" value="AB_hydrolase_1"/>
</dbReference>
<feature type="domain" description="AB hydrolase-1" evidence="1">
    <location>
        <begin position="22"/>
        <end position="139"/>
    </location>
</feature>